<protein>
    <recommendedName>
        <fullName evidence="4">TIGR03118 family protein</fullName>
    </recommendedName>
</protein>
<dbReference type="eggNOG" id="COG3391">
    <property type="taxonomic scope" value="Bacteria"/>
</dbReference>
<evidence type="ECO:0000313" key="2">
    <source>
        <dbReference type="EMBL" id="ADV81609.1"/>
    </source>
</evidence>
<organism evidence="2 3">
    <name type="scientific">Terriglobus saanensis (strain ATCC BAA-1853 / DSM 23119 / SP1PR4)</name>
    <dbReference type="NCBI Taxonomy" id="401053"/>
    <lineage>
        <taxon>Bacteria</taxon>
        <taxon>Pseudomonadati</taxon>
        <taxon>Acidobacteriota</taxon>
        <taxon>Terriglobia</taxon>
        <taxon>Terriglobales</taxon>
        <taxon>Acidobacteriaceae</taxon>
        <taxon>Terriglobus</taxon>
    </lineage>
</organism>
<name>E8V6E4_TERSS</name>
<dbReference type="EMBL" id="CP002467">
    <property type="protein sequence ID" value="ADV81609.1"/>
    <property type="molecule type" value="Genomic_DNA"/>
</dbReference>
<dbReference type="KEGG" id="tsa:AciPR4_0776"/>
<dbReference type="OrthoDB" id="581621at2"/>
<evidence type="ECO:0000313" key="3">
    <source>
        <dbReference type="Proteomes" id="UP000006844"/>
    </source>
</evidence>
<dbReference type="HOGENOM" id="CLU_040905_0_0_0"/>
<evidence type="ECO:0000256" key="1">
    <source>
        <dbReference type="SAM" id="SignalP"/>
    </source>
</evidence>
<dbReference type="SUPFAM" id="SSF63829">
    <property type="entry name" value="Calcium-dependent phosphotriesterase"/>
    <property type="match status" value="1"/>
</dbReference>
<dbReference type="NCBIfam" id="TIGR03118">
    <property type="entry name" value="PEPCTERM_chp_1"/>
    <property type="match status" value="1"/>
</dbReference>
<sequence length="397" mass="41488">MKSLVNIAVSAVTMLSLGVMSPAQRYTQTNLVSNTSGVAPITDPNLDDAWGLSRASSGDWWVSDNDSGVSTLYAGNGTKNALTVTIPSVNPKKNPKGSPTGTIANGSTTDFLIAPNTPAVFLFVTLDGGIAAWNPNFAISQGGAAPSTNAVLVSKSSDGSSYTGITSSFIKDKRYLYVANFAKSRVDVFDSSFHRVTLHEDSDHTYDFNDSNGRQRNEPFVDERLPKDFAPFNVQAIGPDIVVTYGLLVEGQHVAAGGPGLGYVDVYTSSGRLLTRLESGSQLNSPWGVTLAPLDFGRFSHALLVGQFGGGGSTPSAGTIAAYDLATGEFLGTVEDATGRPIVVPGLWSLSPGNVSPTNLDSAAAPAAEVYFTSGTSRSLFGYFTAVSTDLTEGNAQ</sequence>
<gene>
    <name evidence="2" type="ordered locus">AciPR4_0776</name>
</gene>
<keyword evidence="1" id="KW-0732">Signal</keyword>
<dbReference type="Proteomes" id="UP000006844">
    <property type="component" value="Chromosome"/>
</dbReference>
<feature type="signal peptide" evidence="1">
    <location>
        <begin position="1"/>
        <end position="25"/>
    </location>
</feature>
<accession>E8V6E4</accession>
<dbReference type="STRING" id="401053.AciPR4_0776"/>
<dbReference type="RefSeq" id="WP_013567342.1">
    <property type="nucleotide sequence ID" value="NC_014963.1"/>
</dbReference>
<dbReference type="AlphaFoldDB" id="E8V6E4"/>
<keyword evidence="3" id="KW-1185">Reference proteome</keyword>
<evidence type="ECO:0008006" key="4">
    <source>
        <dbReference type="Google" id="ProtNLM"/>
    </source>
</evidence>
<feature type="chain" id="PRO_5003229261" description="TIGR03118 family protein" evidence="1">
    <location>
        <begin position="26"/>
        <end position="397"/>
    </location>
</feature>
<dbReference type="InterPro" id="IPR017549">
    <property type="entry name" value="APMV_L690"/>
</dbReference>
<proteinExistence type="predicted"/>
<reference evidence="2 3" key="1">
    <citation type="journal article" date="2012" name="Stand. Genomic Sci.">
        <title>Complete genome sequence of Terriglobus saanensis type strain SP1PR4(T), an Acidobacteria from tundra soil.</title>
        <authorList>
            <person name="Rawat S.R."/>
            <person name="Mannisto M.K."/>
            <person name="Starovoytov V."/>
            <person name="Goodwin L."/>
            <person name="Nolan M."/>
            <person name="Hauser L."/>
            <person name="Land M."/>
            <person name="Davenport K.W."/>
            <person name="Woyke T."/>
            <person name="Haggblom M.M."/>
        </authorList>
    </citation>
    <scope>NUCLEOTIDE SEQUENCE</scope>
    <source>
        <strain evidence="3">ATCC BAA-1853 / DSM 23119 / SP1PR4</strain>
    </source>
</reference>